<dbReference type="STRING" id="479433.Caci_3849"/>
<dbReference type="InterPro" id="IPR036291">
    <property type="entry name" value="NAD(P)-bd_dom_sf"/>
</dbReference>
<dbReference type="InterPro" id="IPR002347">
    <property type="entry name" value="SDR_fam"/>
</dbReference>
<evidence type="ECO:0000256" key="2">
    <source>
        <dbReference type="ARBA" id="ARBA00023002"/>
    </source>
</evidence>
<dbReference type="eggNOG" id="COG1028">
    <property type="taxonomic scope" value="Bacteria"/>
</dbReference>
<dbReference type="Gene3D" id="3.40.50.720">
    <property type="entry name" value="NAD(P)-binding Rossmann-like Domain"/>
    <property type="match status" value="1"/>
</dbReference>
<comment type="similarity">
    <text evidence="1 3">Belongs to the short-chain dehydrogenases/reductases (SDR) family.</text>
</comment>
<dbReference type="HOGENOM" id="CLU_010194_1_3_11"/>
<keyword evidence="5" id="KW-1185">Reference proteome</keyword>
<dbReference type="RefSeq" id="WP_015792475.1">
    <property type="nucleotide sequence ID" value="NC_013131.1"/>
</dbReference>
<dbReference type="FunFam" id="3.40.50.720:FF:000084">
    <property type="entry name" value="Short-chain dehydrogenase reductase"/>
    <property type="match status" value="1"/>
</dbReference>
<dbReference type="GO" id="GO:0016491">
    <property type="term" value="F:oxidoreductase activity"/>
    <property type="evidence" value="ECO:0007669"/>
    <property type="project" value="UniProtKB-KW"/>
</dbReference>
<reference evidence="4 5" key="1">
    <citation type="journal article" date="2009" name="Stand. Genomic Sci.">
        <title>Complete genome sequence of Catenulispora acidiphila type strain (ID 139908).</title>
        <authorList>
            <person name="Copeland A."/>
            <person name="Lapidus A."/>
            <person name="Glavina Del Rio T."/>
            <person name="Nolan M."/>
            <person name="Lucas S."/>
            <person name="Chen F."/>
            <person name="Tice H."/>
            <person name="Cheng J.F."/>
            <person name="Bruce D."/>
            <person name="Goodwin L."/>
            <person name="Pitluck S."/>
            <person name="Mikhailova N."/>
            <person name="Pati A."/>
            <person name="Ivanova N."/>
            <person name="Mavromatis K."/>
            <person name="Chen A."/>
            <person name="Palaniappan K."/>
            <person name="Chain P."/>
            <person name="Land M."/>
            <person name="Hauser L."/>
            <person name="Chang Y.J."/>
            <person name="Jeffries C.D."/>
            <person name="Chertkov O."/>
            <person name="Brettin T."/>
            <person name="Detter J.C."/>
            <person name="Han C."/>
            <person name="Ali Z."/>
            <person name="Tindall B.J."/>
            <person name="Goker M."/>
            <person name="Bristow J."/>
            <person name="Eisen J.A."/>
            <person name="Markowitz V."/>
            <person name="Hugenholtz P."/>
            <person name="Kyrpides N.C."/>
            <person name="Klenk H.P."/>
        </authorList>
    </citation>
    <scope>NUCLEOTIDE SEQUENCE [LARGE SCALE GENOMIC DNA]</scope>
    <source>
        <strain evidence="5">DSM 44928 / JCM 14897 / NBRC 102108 / NRRL B-24433 / ID139908</strain>
    </source>
</reference>
<dbReference type="AlphaFoldDB" id="C7QDF3"/>
<dbReference type="Proteomes" id="UP000000851">
    <property type="component" value="Chromosome"/>
</dbReference>
<dbReference type="PRINTS" id="PR00080">
    <property type="entry name" value="SDRFAMILY"/>
</dbReference>
<dbReference type="SUPFAM" id="SSF51735">
    <property type="entry name" value="NAD(P)-binding Rossmann-fold domains"/>
    <property type="match status" value="1"/>
</dbReference>
<dbReference type="PANTHER" id="PTHR42879">
    <property type="entry name" value="3-OXOACYL-(ACYL-CARRIER-PROTEIN) REDUCTASE"/>
    <property type="match status" value="1"/>
</dbReference>
<evidence type="ECO:0000256" key="3">
    <source>
        <dbReference type="RuleBase" id="RU000363"/>
    </source>
</evidence>
<organism evidence="4 5">
    <name type="scientific">Catenulispora acidiphila (strain DSM 44928 / JCM 14897 / NBRC 102108 / NRRL B-24433 / ID139908)</name>
    <dbReference type="NCBI Taxonomy" id="479433"/>
    <lineage>
        <taxon>Bacteria</taxon>
        <taxon>Bacillati</taxon>
        <taxon>Actinomycetota</taxon>
        <taxon>Actinomycetes</taxon>
        <taxon>Catenulisporales</taxon>
        <taxon>Catenulisporaceae</taxon>
        <taxon>Catenulispora</taxon>
    </lineage>
</organism>
<dbReference type="OrthoDB" id="9786435at2"/>
<evidence type="ECO:0000313" key="4">
    <source>
        <dbReference type="EMBL" id="ACU72746.1"/>
    </source>
</evidence>
<dbReference type="InParanoid" id="C7QDF3"/>
<dbReference type="Pfam" id="PF00106">
    <property type="entry name" value="adh_short"/>
    <property type="match status" value="1"/>
</dbReference>
<proteinExistence type="inferred from homology"/>
<name>C7QDF3_CATAD</name>
<keyword evidence="2" id="KW-0560">Oxidoreductase</keyword>
<sequence>MDLQLHDKRALVTGSTSGIGRAIALGLAREGVAVVVHGRDAERAQATAEAIIAAGGRAAVVLGDLTDDAAAAAVAEEAAGAFGGVDILVNNAGGLGADGWSEASAEDWISLYNGNVGSAVRLIRALTPSMKANAWGRIIQIGSAANPNPIPARAAYSAAKAALANLTVSLTKELAATGITVNTVSPGPSRTDGFRDLAAGFAAHHSLGDDLEAATRRLLDGPLASPSDRLAEPEEIAALVALVASPLGASVNGANLRIDGGLIPTVN</sequence>
<protein>
    <submittedName>
        <fullName evidence="4">Short-chain dehydrogenase/reductase SDR</fullName>
    </submittedName>
</protein>
<accession>C7QDF3</accession>
<evidence type="ECO:0000256" key="1">
    <source>
        <dbReference type="ARBA" id="ARBA00006484"/>
    </source>
</evidence>
<dbReference type="InterPro" id="IPR050259">
    <property type="entry name" value="SDR"/>
</dbReference>
<dbReference type="EMBL" id="CP001700">
    <property type="protein sequence ID" value="ACU72746.1"/>
    <property type="molecule type" value="Genomic_DNA"/>
</dbReference>
<dbReference type="KEGG" id="cai:Caci_3849"/>
<dbReference type="PRINTS" id="PR00081">
    <property type="entry name" value="GDHRDH"/>
</dbReference>
<evidence type="ECO:0000313" key="5">
    <source>
        <dbReference type="Proteomes" id="UP000000851"/>
    </source>
</evidence>
<gene>
    <name evidence="4" type="ordered locus">Caci_3849</name>
</gene>